<keyword evidence="4" id="KW-0547">Nucleotide-binding</keyword>
<name>A0A3N0VKW0_9GAMM</name>
<evidence type="ECO:0000256" key="2">
    <source>
        <dbReference type="ARBA" id="ARBA00006611"/>
    </source>
</evidence>
<dbReference type="AlphaFoldDB" id="A0A3N0VKW0"/>
<dbReference type="GO" id="GO:0005737">
    <property type="term" value="C:cytoplasm"/>
    <property type="evidence" value="ECO:0007669"/>
    <property type="project" value="UniProtKB-SubCell"/>
</dbReference>
<protein>
    <submittedName>
        <fullName evidence="7">Type IV-A pilus assembly ATPase PilB</fullName>
    </submittedName>
</protein>
<dbReference type="CDD" id="cd01129">
    <property type="entry name" value="PulE-GspE-like"/>
    <property type="match status" value="1"/>
</dbReference>
<evidence type="ECO:0000313" key="8">
    <source>
        <dbReference type="Proteomes" id="UP000282106"/>
    </source>
</evidence>
<comment type="similarity">
    <text evidence="2">Belongs to the GSP E family.</text>
</comment>
<evidence type="ECO:0000259" key="6">
    <source>
        <dbReference type="PROSITE" id="PS00662"/>
    </source>
</evidence>
<evidence type="ECO:0000256" key="3">
    <source>
        <dbReference type="ARBA" id="ARBA00022490"/>
    </source>
</evidence>
<dbReference type="GO" id="GO:0016887">
    <property type="term" value="F:ATP hydrolysis activity"/>
    <property type="evidence" value="ECO:0007669"/>
    <property type="project" value="InterPro"/>
</dbReference>
<dbReference type="InterPro" id="IPR007831">
    <property type="entry name" value="T2SS_GspE_N"/>
</dbReference>
<dbReference type="Pfam" id="PF05157">
    <property type="entry name" value="MshEN"/>
    <property type="match status" value="1"/>
</dbReference>
<dbReference type="InParanoid" id="A0A3N0VKW0"/>
<dbReference type="FunCoup" id="A0A3N0VKW0">
    <property type="interactions" value="44"/>
</dbReference>
<proteinExistence type="inferred from homology"/>
<dbReference type="Gene3D" id="3.30.450.90">
    <property type="match status" value="1"/>
</dbReference>
<comment type="subcellular location">
    <subcellularLocation>
        <location evidence="1">Cytoplasm</location>
    </subcellularLocation>
</comment>
<dbReference type="GO" id="GO:0005886">
    <property type="term" value="C:plasma membrane"/>
    <property type="evidence" value="ECO:0007669"/>
    <property type="project" value="TreeGrafter"/>
</dbReference>
<dbReference type="GO" id="GO:0009297">
    <property type="term" value="P:pilus assembly"/>
    <property type="evidence" value="ECO:0007669"/>
    <property type="project" value="InterPro"/>
</dbReference>
<dbReference type="SUPFAM" id="SSF52540">
    <property type="entry name" value="P-loop containing nucleoside triphosphate hydrolases"/>
    <property type="match status" value="1"/>
</dbReference>
<dbReference type="SUPFAM" id="SSF160246">
    <property type="entry name" value="EspE N-terminal domain-like"/>
    <property type="match status" value="1"/>
</dbReference>
<dbReference type="InterPro" id="IPR001482">
    <property type="entry name" value="T2SS/T4SS_dom"/>
</dbReference>
<comment type="caution">
    <text evidence="7">The sequence shown here is derived from an EMBL/GenBank/DDBJ whole genome shotgun (WGS) entry which is preliminary data.</text>
</comment>
<dbReference type="PROSITE" id="PS00662">
    <property type="entry name" value="T2SP_E"/>
    <property type="match status" value="1"/>
</dbReference>
<dbReference type="NCBIfam" id="TIGR02538">
    <property type="entry name" value="type_IV_pilB"/>
    <property type="match status" value="1"/>
</dbReference>
<gene>
    <name evidence="7" type="primary">pilB</name>
    <name evidence="7" type="ORF">ED208_02470</name>
</gene>
<feature type="domain" description="Bacterial type II secretion system protein E" evidence="6">
    <location>
        <begin position="398"/>
        <end position="412"/>
    </location>
</feature>
<evidence type="ECO:0000256" key="5">
    <source>
        <dbReference type="ARBA" id="ARBA00022840"/>
    </source>
</evidence>
<sequence length="582" mass="63431">MPVSAINPGAPVAPQPYLGGLARRLLNDKLISDELARDLQQKAIKQSRSFVELLVESKQLTAAQVAEVASAEFGSPLIDLSAIELDSQAAKDVGEKLLRKHRALPLFKRGKKMFVGISDPMNVQALDEFKFATGFVTEAILVEDDKLGKAIEIAASAADTSMMMGSDDSDLENLEVADEDDGKEPDVSRSDADDAPIVRYVNKILVDAISRGASDIHFEPYEKFYRIRYRQDGELKTVAQPPISQGNRIAARVKVMSRMDLAERRVPQDGRIKLNLSKSKAIDFRVNTCPTLWGEKICARILDASSAMLGIDVLGYEPEQKAAYMKALEQPQGMILVTGPTGSGKTVSLYTGLNILNTDDINISTAEDPAEINLPGINQVNVNPKTGLTFAAALKAFLRQDPDVIMVGEIRDLETAEIAIKAAQTGHLVLSTLHTNDAPQTIVRLMNMGVPGYNIASTLSLVIAQRLARRLCKSCKRPANIPRAELIRNGFKPEQLDTPGAQIMEAVGCDQCDKGYKGRTGIYQVMPFSDAMGRIVMEGGNAMDIADQARKEGIKDLRESALKKVLDGHIDLLEANRCTVSE</sequence>
<keyword evidence="5" id="KW-0067">ATP-binding</keyword>
<evidence type="ECO:0000313" key="7">
    <source>
        <dbReference type="EMBL" id="ROH93403.1"/>
    </source>
</evidence>
<dbReference type="PANTHER" id="PTHR30258">
    <property type="entry name" value="TYPE II SECRETION SYSTEM PROTEIN GSPE-RELATED"/>
    <property type="match status" value="1"/>
</dbReference>
<reference evidence="7 8" key="1">
    <citation type="submission" date="2018-10" db="EMBL/GenBank/DDBJ databases">
        <authorList>
            <person name="Chen W.-M."/>
        </authorList>
    </citation>
    <scope>NUCLEOTIDE SEQUENCE [LARGE SCALE GENOMIC DNA]</scope>
    <source>
        <strain evidence="7 8">THS-13</strain>
    </source>
</reference>
<dbReference type="InterPro" id="IPR027417">
    <property type="entry name" value="P-loop_NTPase"/>
</dbReference>
<dbReference type="Gene3D" id="3.30.300.160">
    <property type="entry name" value="Type II secretion system, protein E, N-terminal domain"/>
    <property type="match status" value="1"/>
</dbReference>
<dbReference type="EMBL" id="RJVO01000001">
    <property type="protein sequence ID" value="ROH93403.1"/>
    <property type="molecule type" value="Genomic_DNA"/>
</dbReference>
<evidence type="ECO:0000256" key="1">
    <source>
        <dbReference type="ARBA" id="ARBA00004496"/>
    </source>
</evidence>
<dbReference type="GO" id="GO:0005524">
    <property type="term" value="F:ATP binding"/>
    <property type="evidence" value="ECO:0007669"/>
    <property type="project" value="UniProtKB-KW"/>
</dbReference>
<evidence type="ECO:0000256" key="4">
    <source>
        <dbReference type="ARBA" id="ARBA00022741"/>
    </source>
</evidence>
<keyword evidence="3" id="KW-0963">Cytoplasm</keyword>
<dbReference type="PANTHER" id="PTHR30258:SF1">
    <property type="entry name" value="PROTEIN TRANSPORT PROTEIN HOFB HOMOLOG"/>
    <property type="match status" value="1"/>
</dbReference>
<dbReference type="Proteomes" id="UP000282106">
    <property type="component" value="Unassembled WGS sequence"/>
</dbReference>
<dbReference type="Pfam" id="PF00437">
    <property type="entry name" value="T2SSE"/>
    <property type="match status" value="1"/>
</dbReference>
<keyword evidence="8" id="KW-1185">Reference proteome</keyword>
<dbReference type="InterPro" id="IPR037257">
    <property type="entry name" value="T2SS_E_N_sf"/>
</dbReference>
<dbReference type="InterPro" id="IPR013374">
    <property type="entry name" value="ATPase_typ4_pilus-assembl_PilB"/>
</dbReference>
<dbReference type="FunFam" id="3.40.50.300:FF:000398">
    <property type="entry name" value="Type IV pilus assembly ATPase PilB"/>
    <property type="match status" value="1"/>
</dbReference>
<organism evidence="7 8">
    <name type="scientific">Stagnimonas aquatica</name>
    <dbReference type="NCBI Taxonomy" id="2689987"/>
    <lineage>
        <taxon>Bacteria</taxon>
        <taxon>Pseudomonadati</taxon>
        <taxon>Pseudomonadota</taxon>
        <taxon>Gammaproteobacteria</taxon>
        <taxon>Nevskiales</taxon>
        <taxon>Nevskiaceae</taxon>
        <taxon>Stagnimonas</taxon>
    </lineage>
</organism>
<dbReference type="Gene3D" id="3.40.50.300">
    <property type="entry name" value="P-loop containing nucleotide triphosphate hydrolases"/>
    <property type="match status" value="1"/>
</dbReference>
<dbReference type="FunFam" id="3.30.450.90:FF:000001">
    <property type="entry name" value="Type II secretion system ATPase GspE"/>
    <property type="match status" value="1"/>
</dbReference>
<accession>A0A3N0VKW0</accession>